<dbReference type="EMBL" id="LYPA01000046">
    <property type="protein sequence ID" value="OBR66456.1"/>
    <property type="molecule type" value="Genomic_DNA"/>
</dbReference>
<protein>
    <submittedName>
        <fullName evidence="1">Uncharacterized protein</fullName>
    </submittedName>
</protein>
<dbReference type="AlphaFoldDB" id="A0A1A5YLE9"/>
<keyword evidence="2" id="KW-1185">Reference proteome</keyword>
<evidence type="ECO:0000313" key="2">
    <source>
        <dbReference type="Proteomes" id="UP000092024"/>
    </source>
</evidence>
<dbReference type="OrthoDB" id="2183421at2"/>
<dbReference type="Proteomes" id="UP000092024">
    <property type="component" value="Unassembled WGS sequence"/>
</dbReference>
<sequence length="293" mass="34375">MASPLTEKEVNRLVQLLNDEQSEFLQRYLKQSKKSKWLEKLAHKKGVVLHPDTSIDEAWDQLDDWELKEILDGGYGNRPYTCECGMALRFCYIVHHRKENKTYRLGETCLGNYTMMSAELIKDITNGFHKIDLERDGILLRYEQGWELPSVYGRLPLAEELKTQIVIGLPLSSIQESRIEKRFKQQLIKIREQNKWHRLAQMKGHHPTYTFQPVASPVSHSTIQSITYEEAMSKYQSNINAINESLPKITDLLMLRKYNHLQNMIKALKQGELVDESKLLSHMFELLYYLKLY</sequence>
<comment type="caution">
    <text evidence="1">The sequence shown here is derived from an EMBL/GenBank/DDBJ whole genome shotgun (WGS) entry which is preliminary data.</text>
</comment>
<evidence type="ECO:0000313" key="1">
    <source>
        <dbReference type="EMBL" id="OBR66456.1"/>
    </source>
</evidence>
<reference evidence="1 2" key="1">
    <citation type="submission" date="2016-05" db="EMBL/GenBank/DDBJ databases">
        <title>Paenibacillus oryzae. sp. nov., isolated from the rice root.</title>
        <authorList>
            <person name="Zhang J."/>
            <person name="Zhang X."/>
        </authorList>
    </citation>
    <scope>NUCLEOTIDE SEQUENCE [LARGE SCALE GENOMIC DNA]</scope>
    <source>
        <strain evidence="1 2">1DrF-4</strain>
    </source>
</reference>
<proteinExistence type="predicted"/>
<gene>
    <name evidence="1" type="ORF">A7K91_03125</name>
</gene>
<name>A0A1A5YLE9_9BACL</name>
<organism evidence="1 2">
    <name type="scientific">Paenibacillus oryzae</name>
    <dbReference type="NCBI Taxonomy" id="1844972"/>
    <lineage>
        <taxon>Bacteria</taxon>
        <taxon>Bacillati</taxon>
        <taxon>Bacillota</taxon>
        <taxon>Bacilli</taxon>
        <taxon>Bacillales</taxon>
        <taxon>Paenibacillaceae</taxon>
        <taxon>Paenibacillus</taxon>
    </lineage>
</organism>
<accession>A0A1A5YLE9</accession>
<dbReference type="RefSeq" id="WP_068681643.1">
    <property type="nucleotide sequence ID" value="NZ_LYPA01000046.1"/>
</dbReference>